<reference evidence="2 3" key="2">
    <citation type="journal article" date="2019" name="G3 (Bethesda)">
        <title>Hybrid Assembly of the Genome of the Entomopathogenic Nematode Steinernema carpocapsae Identifies the X-Chromosome.</title>
        <authorList>
            <person name="Serra L."/>
            <person name="Macchietto M."/>
            <person name="Macias-Munoz A."/>
            <person name="McGill C.J."/>
            <person name="Rodriguez I.M."/>
            <person name="Rodriguez B."/>
            <person name="Murad R."/>
            <person name="Mortazavi A."/>
        </authorList>
    </citation>
    <scope>NUCLEOTIDE SEQUENCE [LARGE SCALE GENOMIC DNA]</scope>
    <source>
        <strain evidence="2 3">ALL</strain>
    </source>
</reference>
<feature type="compositionally biased region" description="Basic residues" evidence="1">
    <location>
        <begin position="132"/>
        <end position="145"/>
    </location>
</feature>
<evidence type="ECO:0000256" key="1">
    <source>
        <dbReference type="SAM" id="MobiDB-lite"/>
    </source>
</evidence>
<feature type="region of interest" description="Disordered" evidence="1">
    <location>
        <begin position="26"/>
        <end position="145"/>
    </location>
</feature>
<dbReference type="EMBL" id="AZBU02000011">
    <property type="protein sequence ID" value="TKR61028.1"/>
    <property type="molecule type" value="Genomic_DNA"/>
</dbReference>
<dbReference type="Proteomes" id="UP000298663">
    <property type="component" value="Unassembled WGS sequence"/>
</dbReference>
<keyword evidence="3" id="KW-1185">Reference proteome</keyword>
<organism evidence="2 3">
    <name type="scientific">Steinernema carpocapsae</name>
    <name type="common">Entomopathogenic nematode</name>
    <dbReference type="NCBI Taxonomy" id="34508"/>
    <lineage>
        <taxon>Eukaryota</taxon>
        <taxon>Metazoa</taxon>
        <taxon>Ecdysozoa</taxon>
        <taxon>Nematoda</taxon>
        <taxon>Chromadorea</taxon>
        <taxon>Rhabditida</taxon>
        <taxon>Tylenchina</taxon>
        <taxon>Panagrolaimomorpha</taxon>
        <taxon>Strongyloidoidea</taxon>
        <taxon>Steinernematidae</taxon>
        <taxon>Steinernema</taxon>
    </lineage>
</organism>
<name>A0A4U5LXP8_STECR</name>
<proteinExistence type="predicted"/>
<accession>A0A4U5LXP8</accession>
<evidence type="ECO:0000313" key="3">
    <source>
        <dbReference type="Proteomes" id="UP000298663"/>
    </source>
</evidence>
<feature type="compositionally biased region" description="Basic and acidic residues" evidence="1">
    <location>
        <begin position="75"/>
        <end position="88"/>
    </location>
</feature>
<comment type="caution">
    <text evidence="2">The sequence shown here is derived from an EMBL/GenBank/DDBJ whole genome shotgun (WGS) entry which is preliminary data.</text>
</comment>
<protein>
    <submittedName>
        <fullName evidence="2">Uncharacterized protein</fullName>
    </submittedName>
</protein>
<sequence>MNILLHYSVHPFTDGRPRRRLECRTNAGRRRVRRSEARQAQGRPALLRDEGHRRRRRKGREAPEEGRLHPPTCSKPRERGHLLRDALRPHRSAALPRVLRRRRTFRSNRTRRRNGRKEVPQLLPGPYQRPPVRSRVRRGAPRHQA</sequence>
<feature type="compositionally biased region" description="Basic residues" evidence="1">
    <location>
        <begin position="98"/>
        <end position="115"/>
    </location>
</feature>
<evidence type="ECO:0000313" key="2">
    <source>
        <dbReference type="EMBL" id="TKR61028.1"/>
    </source>
</evidence>
<reference evidence="2 3" key="1">
    <citation type="journal article" date="2015" name="Genome Biol.">
        <title>Comparative genomics of Steinernema reveals deeply conserved gene regulatory networks.</title>
        <authorList>
            <person name="Dillman A.R."/>
            <person name="Macchietto M."/>
            <person name="Porter C.F."/>
            <person name="Rogers A."/>
            <person name="Williams B."/>
            <person name="Antoshechkin I."/>
            <person name="Lee M.M."/>
            <person name="Goodwin Z."/>
            <person name="Lu X."/>
            <person name="Lewis E.E."/>
            <person name="Goodrich-Blair H."/>
            <person name="Stock S.P."/>
            <person name="Adams B.J."/>
            <person name="Sternberg P.W."/>
            <person name="Mortazavi A."/>
        </authorList>
    </citation>
    <scope>NUCLEOTIDE SEQUENCE [LARGE SCALE GENOMIC DNA]</scope>
    <source>
        <strain evidence="2 3">ALL</strain>
    </source>
</reference>
<gene>
    <name evidence="2" type="ORF">L596_028196</name>
</gene>
<dbReference type="AlphaFoldDB" id="A0A4U5LXP8"/>